<dbReference type="SMART" id="SM00244">
    <property type="entry name" value="PHB"/>
    <property type="match status" value="1"/>
</dbReference>
<evidence type="ECO:0000313" key="10">
    <source>
        <dbReference type="Proteomes" id="UP000183090"/>
    </source>
</evidence>
<dbReference type="InterPro" id="IPR031905">
    <property type="entry name" value="Flotillin_C"/>
</dbReference>
<feature type="region of interest" description="Disordered" evidence="4">
    <location>
        <begin position="454"/>
        <end position="498"/>
    </location>
</feature>
<evidence type="ECO:0000313" key="7">
    <source>
        <dbReference type="EMBL" id="AKG72819.1"/>
    </source>
</evidence>
<reference evidence="8 10" key="3">
    <citation type="submission" date="2016-10" db="EMBL/GenBank/DDBJ databases">
        <authorList>
            <person name="Varghese N."/>
            <person name="Submissions S."/>
        </authorList>
    </citation>
    <scope>NUCLEOTIDE SEQUENCE [LARGE SCALE GENOMIC DNA]</scope>
    <source>
        <strain evidence="8 10">CGMCC 1.6501</strain>
    </source>
</reference>
<dbReference type="PANTHER" id="PTHR13806:SF46">
    <property type="entry name" value="FLOTILLIN-1-RELATED"/>
    <property type="match status" value="1"/>
</dbReference>
<dbReference type="KEGG" id="shv:AAT16_00435"/>
<evidence type="ECO:0000256" key="1">
    <source>
        <dbReference type="ARBA" id="ARBA00004370"/>
    </source>
</evidence>
<dbReference type="OrthoDB" id="9786220at2"/>
<dbReference type="InterPro" id="IPR027705">
    <property type="entry name" value="Flotillin_fam"/>
</dbReference>
<dbReference type="CDD" id="cd03399">
    <property type="entry name" value="SPFH_flotillin"/>
    <property type="match status" value="1"/>
</dbReference>
<reference evidence="9" key="2">
    <citation type="submission" date="2015-04" db="EMBL/GenBank/DDBJ databases">
        <title>Complete genome sequence of Salinicoccus halodurans strain H3B36, isolated from the Qaidam basin of China.</title>
        <authorList>
            <person name="Ma Y."/>
            <person name="Jiang K."/>
            <person name="Xue Y."/>
        </authorList>
    </citation>
    <scope>NUCLEOTIDE SEQUENCE [LARGE SCALE GENOMIC DNA]</scope>
    <source>
        <strain evidence="9">H3B36</strain>
    </source>
</reference>
<keyword evidence="5" id="KW-0812">Transmembrane</keyword>
<dbReference type="EMBL" id="FOTB01000003">
    <property type="protein sequence ID" value="SFK74649.1"/>
    <property type="molecule type" value="Genomic_DNA"/>
</dbReference>
<dbReference type="Pfam" id="PF01145">
    <property type="entry name" value="Band_7"/>
    <property type="match status" value="1"/>
</dbReference>
<keyword evidence="9" id="KW-1185">Reference proteome</keyword>
<evidence type="ECO:0000313" key="8">
    <source>
        <dbReference type="EMBL" id="SFK74649.1"/>
    </source>
</evidence>
<sequence>MFEVTGTLLAVLFIIGVIIVAGIIWYLFMKARYRTVPSNEALIVTGPNLGDESKETNIYKDDQGRYMKVIRGGGHRLKLFQTGTRVSLKSFQLQISTPKVYTLEGVGIYGEAVATVKVADDLDGIVKYAEQFLGKDQKDIEHEISEVLNSNLRAILSKMTVEQINKDRESFNEQVREIAQDQLNRMGFKITSLGLSDLRDDENYLENLGRPQIARVKKEAEIAESENRRETEIQQAKDNEDISNEQYKREMNIAESRKEKDIKDAKILAETEKENAAARAAGQLEEEERRLEVERQRLEIREQEKQNELKLRQMERENDVQLEKQQVEVRRQQAEADYYAQTKDAEARAESRMAEGKAEAEVIREKSMAEAEAIERRAKAMAEHKDVIILEKLIEIMPEFAKAVSDSMSNVESIRVLDSGSGDQLQSLPNTVTGTMAKLQESMGQMTGFDLENFLGNLSSSEEADFSEVGEKGDAEAEKETEQDSRDDEPTAENDEQQ</sequence>
<evidence type="ECO:0000313" key="9">
    <source>
        <dbReference type="Proteomes" id="UP000034029"/>
    </source>
</evidence>
<dbReference type="Proteomes" id="UP000183090">
    <property type="component" value="Unassembled WGS sequence"/>
</dbReference>
<evidence type="ECO:0000256" key="3">
    <source>
        <dbReference type="ARBA" id="ARBA00023136"/>
    </source>
</evidence>
<proteinExistence type="inferred from homology"/>
<gene>
    <name evidence="7" type="ORF">AAT16_00435</name>
    <name evidence="8" type="ORF">SAMN05216235_1452</name>
</gene>
<dbReference type="SUPFAM" id="SSF117892">
    <property type="entry name" value="Band 7/SPFH domain"/>
    <property type="match status" value="1"/>
</dbReference>
<dbReference type="Proteomes" id="UP000034029">
    <property type="component" value="Chromosome"/>
</dbReference>
<evidence type="ECO:0000256" key="4">
    <source>
        <dbReference type="SAM" id="MobiDB-lite"/>
    </source>
</evidence>
<dbReference type="EMBL" id="CP011366">
    <property type="protein sequence ID" value="AKG72819.1"/>
    <property type="molecule type" value="Genomic_DNA"/>
</dbReference>
<dbReference type="InterPro" id="IPR036013">
    <property type="entry name" value="Band_7/SPFH_dom_sf"/>
</dbReference>
<feature type="compositionally biased region" description="Acidic residues" evidence="4">
    <location>
        <begin position="485"/>
        <end position="498"/>
    </location>
</feature>
<accession>A0A0F7HJA7</accession>
<dbReference type="RefSeq" id="WP_046789015.1">
    <property type="nucleotide sequence ID" value="NZ_CP011366.1"/>
</dbReference>
<name>A0A0F7HJA7_9STAP</name>
<feature type="region of interest" description="Disordered" evidence="4">
    <location>
        <begin position="225"/>
        <end position="245"/>
    </location>
</feature>
<keyword evidence="5" id="KW-1133">Transmembrane helix</keyword>
<dbReference type="InterPro" id="IPR001107">
    <property type="entry name" value="Band_7"/>
</dbReference>
<comment type="subcellular location">
    <subcellularLocation>
        <location evidence="1">Membrane</location>
    </subcellularLocation>
</comment>
<dbReference type="AlphaFoldDB" id="A0A0F7HJA7"/>
<evidence type="ECO:0000256" key="2">
    <source>
        <dbReference type="ARBA" id="ARBA00007161"/>
    </source>
</evidence>
<comment type="similarity">
    <text evidence="2">Belongs to the band 7/mec-2 family. Flotillin subfamily.</text>
</comment>
<reference evidence="7 9" key="1">
    <citation type="journal article" date="2015" name="Int. J. Syst. Evol. Microbiol.">
        <title>Complete genome sequence of Salinicoccus halodurans H3B36, isolated from the Qaidam Basin in China.</title>
        <authorList>
            <person name="Jiang K."/>
            <person name="Xue Y."/>
            <person name="Ma Y."/>
        </authorList>
    </citation>
    <scope>NUCLEOTIDE SEQUENCE [LARGE SCALE GENOMIC DNA]</scope>
    <source>
        <strain evidence="7 9">H3B36</strain>
    </source>
</reference>
<feature type="transmembrane region" description="Helical" evidence="5">
    <location>
        <begin position="6"/>
        <end position="28"/>
    </location>
</feature>
<feature type="domain" description="Band 7" evidence="6">
    <location>
        <begin position="31"/>
        <end position="212"/>
    </location>
</feature>
<protein>
    <submittedName>
        <fullName evidence="7">Epidermal surface antigen</fullName>
    </submittedName>
    <submittedName>
        <fullName evidence="8">Flotillin</fullName>
    </submittedName>
</protein>
<feature type="compositionally biased region" description="Basic and acidic residues" evidence="4">
    <location>
        <begin position="469"/>
        <end position="484"/>
    </location>
</feature>
<dbReference type="Gene3D" id="3.30.479.30">
    <property type="entry name" value="Band 7 domain"/>
    <property type="match status" value="1"/>
</dbReference>
<evidence type="ECO:0000259" key="6">
    <source>
        <dbReference type="SMART" id="SM00244"/>
    </source>
</evidence>
<keyword evidence="3 5" id="KW-0472">Membrane</keyword>
<dbReference type="GO" id="GO:0002020">
    <property type="term" value="F:protease binding"/>
    <property type="evidence" value="ECO:0007669"/>
    <property type="project" value="TreeGrafter"/>
</dbReference>
<dbReference type="Pfam" id="PF15975">
    <property type="entry name" value="Flot"/>
    <property type="match status" value="1"/>
</dbReference>
<dbReference type="GO" id="GO:0072659">
    <property type="term" value="P:protein localization to plasma membrane"/>
    <property type="evidence" value="ECO:0007669"/>
    <property type="project" value="TreeGrafter"/>
</dbReference>
<evidence type="ECO:0000256" key="5">
    <source>
        <dbReference type="SAM" id="Phobius"/>
    </source>
</evidence>
<organism evidence="8 10">
    <name type="scientific">Salinicoccus halodurans</name>
    <dbReference type="NCBI Taxonomy" id="407035"/>
    <lineage>
        <taxon>Bacteria</taxon>
        <taxon>Bacillati</taxon>
        <taxon>Bacillota</taxon>
        <taxon>Bacilli</taxon>
        <taxon>Bacillales</taxon>
        <taxon>Staphylococcaceae</taxon>
        <taxon>Salinicoccus</taxon>
    </lineage>
</organism>
<dbReference type="GO" id="GO:0005886">
    <property type="term" value="C:plasma membrane"/>
    <property type="evidence" value="ECO:0007669"/>
    <property type="project" value="TreeGrafter"/>
</dbReference>
<dbReference type="PANTHER" id="PTHR13806">
    <property type="entry name" value="FLOTILLIN-RELATED"/>
    <property type="match status" value="1"/>
</dbReference>